<dbReference type="InterPro" id="IPR029489">
    <property type="entry name" value="OGT/SEC/SPY_C"/>
</dbReference>
<evidence type="ECO:0000313" key="11">
    <source>
        <dbReference type="Proteomes" id="UP001549047"/>
    </source>
</evidence>
<dbReference type="PROSITE" id="PS50005">
    <property type="entry name" value="TPR"/>
    <property type="match status" value="1"/>
</dbReference>
<dbReference type="Pfam" id="PF13844">
    <property type="entry name" value="Glyco_transf_41"/>
    <property type="match status" value="2"/>
</dbReference>
<evidence type="ECO:0000256" key="5">
    <source>
        <dbReference type="ARBA" id="ARBA00022679"/>
    </source>
</evidence>
<comment type="pathway">
    <text evidence="1">Protein modification; protein glycosylation.</text>
</comment>
<evidence type="ECO:0000256" key="6">
    <source>
        <dbReference type="ARBA" id="ARBA00022737"/>
    </source>
</evidence>
<evidence type="ECO:0000256" key="1">
    <source>
        <dbReference type="ARBA" id="ARBA00004922"/>
    </source>
</evidence>
<dbReference type="Gene3D" id="1.25.40.10">
    <property type="entry name" value="Tetratricopeptide repeat domain"/>
    <property type="match status" value="1"/>
</dbReference>
<name>A0ABV2IYK6_9HYPH</name>
<keyword evidence="7 8" id="KW-0802">TPR repeat</keyword>
<dbReference type="PANTHER" id="PTHR44998">
    <property type="match status" value="1"/>
</dbReference>
<keyword evidence="4" id="KW-0328">Glycosyltransferase</keyword>
<dbReference type="RefSeq" id="WP_354556116.1">
    <property type="nucleotide sequence ID" value="NZ_JBEPMB010000002.1"/>
</dbReference>
<evidence type="ECO:0000259" key="9">
    <source>
        <dbReference type="Pfam" id="PF13844"/>
    </source>
</evidence>
<dbReference type="InterPro" id="IPR019734">
    <property type="entry name" value="TPR_rpt"/>
</dbReference>
<dbReference type="EC" id="2.4.1.255" evidence="3"/>
<sequence>MSTEDQVDAVLQAFSAGDWRLCLTRAALLLTEGNPPAPVLLAAAQSYSRLGHMPEAAHFYELAAELMPEQAQLLFTLAARIRAQLFDDTRALALLRRVQALGPMAPEALSTLRKILRPRLALAELARLDGTVHQAMLRGEAWAFDHEDPLFHLMWCGDEHLNGLVRHMPAGRPFTAEARAARRARPHRFGEKIRIGYLTNDVSDQHPTMILFQGVLEAHDPDRFDVTLFCYTDSDLAETDLEFRRRYPNLVDIRDLDDGAAADLIRARGIDILVDMKGHTRGARVDLVNRGLAPVQVAWLGFPGTCYGIDCDYIIGDPIVLPDGSEPYYHELFCRLPETYQCNDWKRRPHPVPSPRASLGLPEDKVVFGSFNKPAKITADVAALWARVLEAVPDSVLWVLCQPGPARENFVRHMQGLGIDPSRVIYMPRADYAYHLARMACVDIALDTFPYSGHTTTSDCLWVGVPVVALKGTNFASRVSESLLTAIGLGELVARDEQAFVDMAVAMARSPLRRRALKARIEQNRLRLPLFDTERFTRHLEAAYTVMAERAAKGLPPRAFDVPPLPPRQGPFA</sequence>
<keyword evidence="5 10" id="KW-0808">Transferase</keyword>
<reference evidence="10 11" key="1">
    <citation type="submission" date="2024-06" db="EMBL/GenBank/DDBJ databases">
        <title>Genomic Encyclopedia of Type Strains, Phase IV (KMG-IV): sequencing the most valuable type-strain genomes for metagenomic binning, comparative biology and taxonomic classification.</title>
        <authorList>
            <person name="Goeker M."/>
        </authorList>
    </citation>
    <scope>NUCLEOTIDE SEQUENCE [LARGE SCALE GENOMIC DNA]</scope>
    <source>
        <strain evidence="10 11">DSM 29780</strain>
    </source>
</reference>
<dbReference type="SUPFAM" id="SSF48452">
    <property type="entry name" value="TPR-like"/>
    <property type="match status" value="1"/>
</dbReference>
<comment type="similarity">
    <text evidence="2">Belongs to the glycosyltransferase 41 family. O-GlcNAc transferase subfamily.</text>
</comment>
<feature type="repeat" description="TPR" evidence="8">
    <location>
        <begin position="37"/>
        <end position="70"/>
    </location>
</feature>
<feature type="domain" description="O-GlcNAc transferase C-terminal" evidence="9">
    <location>
        <begin position="189"/>
        <end position="346"/>
    </location>
</feature>
<evidence type="ECO:0000256" key="2">
    <source>
        <dbReference type="ARBA" id="ARBA00005386"/>
    </source>
</evidence>
<dbReference type="GO" id="GO:0016740">
    <property type="term" value="F:transferase activity"/>
    <property type="evidence" value="ECO:0007669"/>
    <property type="project" value="UniProtKB-KW"/>
</dbReference>
<dbReference type="Gene3D" id="3.40.50.11380">
    <property type="match status" value="1"/>
</dbReference>
<dbReference type="SUPFAM" id="SSF53756">
    <property type="entry name" value="UDP-Glycosyltransferase/glycogen phosphorylase"/>
    <property type="match status" value="1"/>
</dbReference>
<evidence type="ECO:0000256" key="7">
    <source>
        <dbReference type="ARBA" id="ARBA00022803"/>
    </source>
</evidence>
<dbReference type="PANTHER" id="PTHR44998:SF1">
    <property type="entry name" value="UDP-N-ACETYLGLUCOSAMINE--PEPTIDE N-ACETYLGLUCOSAMINYLTRANSFERASE 110 KDA SUBUNIT"/>
    <property type="match status" value="1"/>
</dbReference>
<evidence type="ECO:0000256" key="8">
    <source>
        <dbReference type="PROSITE-ProRule" id="PRU00339"/>
    </source>
</evidence>
<proteinExistence type="inferred from homology"/>
<comment type="caution">
    <text evidence="10">The sequence shown here is derived from an EMBL/GenBank/DDBJ whole genome shotgun (WGS) entry which is preliminary data.</text>
</comment>
<evidence type="ECO:0000313" key="10">
    <source>
        <dbReference type="EMBL" id="MET3613589.1"/>
    </source>
</evidence>
<feature type="domain" description="O-GlcNAc transferase C-terminal" evidence="9">
    <location>
        <begin position="354"/>
        <end position="539"/>
    </location>
</feature>
<gene>
    <name evidence="10" type="ORF">ABID16_001918</name>
</gene>
<evidence type="ECO:0000256" key="3">
    <source>
        <dbReference type="ARBA" id="ARBA00011970"/>
    </source>
</evidence>
<keyword evidence="6" id="KW-0677">Repeat</keyword>
<organism evidence="10 11">
    <name type="scientific">Rhizobium aquaticum</name>
    <dbReference type="NCBI Taxonomy" id="1549636"/>
    <lineage>
        <taxon>Bacteria</taxon>
        <taxon>Pseudomonadati</taxon>
        <taxon>Pseudomonadota</taxon>
        <taxon>Alphaproteobacteria</taxon>
        <taxon>Hyphomicrobiales</taxon>
        <taxon>Rhizobiaceae</taxon>
        <taxon>Rhizobium/Agrobacterium group</taxon>
        <taxon>Rhizobium</taxon>
    </lineage>
</organism>
<evidence type="ECO:0000256" key="4">
    <source>
        <dbReference type="ARBA" id="ARBA00022676"/>
    </source>
</evidence>
<dbReference type="Proteomes" id="UP001549047">
    <property type="component" value="Unassembled WGS sequence"/>
</dbReference>
<accession>A0ABV2IYK6</accession>
<dbReference type="EMBL" id="JBEPMB010000002">
    <property type="protein sequence ID" value="MET3613589.1"/>
    <property type="molecule type" value="Genomic_DNA"/>
</dbReference>
<protein>
    <recommendedName>
        <fullName evidence="3">protein O-GlcNAc transferase</fullName>
        <ecNumber evidence="3">2.4.1.255</ecNumber>
    </recommendedName>
</protein>
<keyword evidence="11" id="KW-1185">Reference proteome</keyword>
<dbReference type="Gene3D" id="3.40.50.2000">
    <property type="entry name" value="Glycogen Phosphorylase B"/>
    <property type="match status" value="1"/>
</dbReference>
<dbReference type="InterPro" id="IPR011990">
    <property type="entry name" value="TPR-like_helical_dom_sf"/>
</dbReference>